<evidence type="ECO:0000313" key="4">
    <source>
        <dbReference type="Proteomes" id="UP001141933"/>
    </source>
</evidence>
<gene>
    <name evidence="3" type="ORF">O6P32_04525</name>
</gene>
<dbReference type="Pfam" id="PF13568">
    <property type="entry name" value="OMP_b-brl_2"/>
    <property type="match status" value="1"/>
</dbReference>
<sequence length="212" mass="22639">MKKLVLILVCAMSALFATAQTKITWNAEVGIGTSMWMGDGSDGSKAIFNPRVGVGIDIPLTGLVSFKTGLHWVSKGAKINFDTSVGEQSVDGKLKVNQNYLQVPLLASFHLGTNKNFDVVLSGGFYLACGVSGKQEISADDLSISWSTFKDSSLSGTTFSQGLRRFDAGVQIGGALDFTNWTVGLNGEFGLCKIVENGPRNLGFYATVGYKF</sequence>
<reference evidence="3" key="1">
    <citation type="submission" date="2022-12" db="EMBL/GenBank/DDBJ databases">
        <title>Phocaeicola acetigenes sp. nov., isolated feces from a healthy human.</title>
        <authorList>
            <person name="Do H."/>
            <person name="Ha Y.B."/>
            <person name="Kim J.-S."/>
            <person name="Suh M.K."/>
            <person name="Kim H.S."/>
            <person name="Lee J.-S."/>
        </authorList>
    </citation>
    <scope>NUCLEOTIDE SEQUENCE</scope>
    <source>
        <strain evidence="3">KGMB11183</strain>
    </source>
</reference>
<protein>
    <submittedName>
        <fullName evidence="3">Porin family protein</fullName>
    </submittedName>
</protein>
<evidence type="ECO:0000256" key="1">
    <source>
        <dbReference type="SAM" id="SignalP"/>
    </source>
</evidence>
<comment type="caution">
    <text evidence="3">The sequence shown here is derived from an EMBL/GenBank/DDBJ whole genome shotgun (WGS) entry which is preliminary data.</text>
</comment>
<feature type="domain" description="Outer membrane protein beta-barrel" evidence="2">
    <location>
        <begin position="19"/>
        <end position="194"/>
    </location>
</feature>
<dbReference type="Proteomes" id="UP001141933">
    <property type="component" value="Unassembled WGS sequence"/>
</dbReference>
<proteinExistence type="predicted"/>
<evidence type="ECO:0000313" key="3">
    <source>
        <dbReference type="EMBL" id="MCZ8371973.1"/>
    </source>
</evidence>
<name>A0ABT4PG03_9BACT</name>
<evidence type="ECO:0000259" key="2">
    <source>
        <dbReference type="Pfam" id="PF13568"/>
    </source>
</evidence>
<dbReference type="RefSeq" id="WP_269877053.1">
    <property type="nucleotide sequence ID" value="NZ_JAPZVM010000003.1"/>
</dbReference>
<feature type="chain" id="PRO_5046311666" evidence="1">
    <location>
        <begin position="20"/>
        <end position="212"/>
    </location>
</feature>
<keyword evidence="1" id="KW-0732">Signal</keyword>
<organism evidence="3 4">
    <name type="scientific">Phocaeicola acetigenes</name>
    <dbReference type="NCBI Taxonomy" id="3016083"/>
    <lineage>
        <taxon>Bacteria</taxon>
        <taxon>Pseudomonadati</taxon>
        <taxon>Bacteroidota</taxon>
        <taxon>Bacteroidia</taxon>
        <taxon>Bacteroidales</taxon>
        <taxon>Bacteroidaceae</taxon>
        <taxon>Phocaeicola</taxon>
    </lineage>
</organism>
<feature type="signal peptide" evidence="1">
    <location>
        <begin position="1"/>
        <end position="19"/>
    </location>
</feature>
<accession>A0ABT4PG03</accession>
<dbReference type="EMBL" id="JAPZVM010000003">
    <property type="protein sequence ID" value="MCZ8371973.1"/>
    <property type="molecule type" value="Genomic_DNA"/>
</dbReference>
<keyword evidence="4" id="KW-1185">Reference proteome</keyword>
<dbReference type="InterPro" id="IPR025665">
    <property type="entry name" value="Beta-barrel_OMP_2"/>
</dbReference>